<dbReference type="InterPro" id="IPR011990">
    <property type="entry name" value="TPR-like_helical_dom_sf"/>
</dbReference>
<sequence length="482" mass="54659">MPPANKKNALPSPTSDQRRVAIENFDRARQVMGNGQYDYAIEMLLTCCKIDPSNFGFRQLLRRAQKEKYGNNLRGSRFNFLSSSRTKTRIKAAKASGEYLKVLEYGEEALTKNPWDSGVQMDMAEAFDALGLLDLAVFSLDQARQKYPRDATLNRALARLFEKRGDFQKAIVLWQLVKEVVPSDVEASHKGKDLAASETIARGGYAESVSGSKPSPVLDKLEQQASGKHEKLSRETEALLKRIEADPTEPSLYLQLAQSFRKSAQHDRARATLQQGLGPTGNHFTLQLELMELDLMPLRKNLEHTEAKLKAKKAKGDDDNDDGPSEEELAKLRVKQVKEINAREIEIFRTRADRYPTDLSMRLELGTRLLKADLVDEAITELQHVRRDEKLKGKAAMYLGLCFRRRANWRLAQRNFEEALQTLPPTDEMARKEVLFQLATGSAEIGELQRAIDLGHELANMDFNFRNIGKLLDDWEDRVQKA</sequence>
<keyword evidence="2" id="KW-0802">TPR repeat</keyword>
<gene>
    <name evidence="3" type="ORF">PX52LOC_00215</name>
</gene>
<dbReference type="RefSeq" id="WP_149108339.1">
    <property type="nucleotide sequence ID" value="NZ_CP042425.1"/>
</dbReference>
<evidence type="ECO:0000256" key="2">
    <source>
        <dbReference type="ARBA" id="ARBA00022803"/>
    </source>
</evidence>
<evidence type="ECO:0008006" key="5">
    <source>
        <dbReference type="Google" id="ProtNLM"/>
    </source>
</evidence>
<reference evidence="4" key="1">
    <citation type="submission" date="2019-08" db="EMBL/GenBank/DDBJ databases">
        <title>Limnoglobus roseus gen. nov., sp. nov., a novel freshwater planctomycete with a giant genome from the family Gemmataceae.</title>
        <authorList>
            <person name="Kulichevskaya I.S."/>
            <person name="Naumoff D.G."/>
            <person name="Miroshnikov K."/>
            <person name="Ivanova A."/>
            <person name="Philippov D.A."/>
            <person name="Hakobyan A."/>
            <person name="Rijpstra I.C."/>
            <person name="Sinninghe Damste J.S."/>
            <person name="Liesack W."/>
            <person name="Dedysh S.N."/>
        </authorList>
    </citation>
    <scope>NUCLEOTIDE SEQUENCE [LARGE SCALE GENOMIC DNA]</scope>
    <source>
        <strain evidence="4">PX52</strain>
    </source>
</reference>
<dbReference type="SUPFAM" id="SSF48452">
    <property type="entry name" value="TPR-like"/>
    <property type="match status" value="2"/>
</dbReference>
<organism evidence="3 4">
    <name type="scientific">Limnoglobus roseus</name>
    <dbReference type="NCBI Taxonomy" id="2598579"/>
    <lineage>
        <taxon>Bacteria</taxon>
        <taxon>Pseudomonadati</taxon>
        <taxon>Planctomycetota</taxon>
        <taxon>Planctomycetia</taxon>
        <taxon>Gemmatales</taxon>
        <taxon>Gemmataceae</taxon>
        <taxon>Limnoglobus</taxon>
    </lineage>
</organism>
<dbReference type="Gene3D" id="1.25.40.10">
    <property type="entry name" value="Tetratricopeptide repeat domain"/>
    <property type="match status" value="2"/>
</dbReference>
<evidence type="ECO:0000313" key="3">
    <source>
        <dbReference type="EMBL" id="QEL13361.1"/>
    </source>
</evidence>
<dbReference type="AlphaFoldDB" id="A0A5C1A2K2"/>
<dbReference type="EMBL" id="CP042425">
    <property type="protein sequence ID" value="QEL13361.1"/>
    <property type="molecule type" value="Genomic_DNA"/>
</dbReference>
<keyword evidence="1" id="KW-0677">Repeat</keyword>
<dbReference type="PANTHER" id="PTHR45586">
    <property type="entry name" value="TPR REPEAT-CONTAINING PROTEIN PA4667"/>
    <property type="match status" value="1"/>
</dbReference>
<keyword evidence="4" id="KW-1185">Reference proteome</keyword>
<accession>A0A5C1A2K2</accession>
<dbReference type="InterPro" id="IPR019734">
    <property type="entry name" value="TPR_rpt"/>
</dbReference>
<dbReference type="OrthoDB" id="212218at2"/>
<dbReference type="SMART" id="SM00028">
    <property type="entry name" value="TPR"/>
    <property type="match status" value="5"/>
</dbReference>
<dbReference type="PANTHER" id="PTHR45586:SF1">
    <property type="entry name" value="LIPOPOLYSACCHARIDE ASSEMBLY PROTEIN B"/>
    <property type="match status" value="1"/>
</dbReference>
<proteinExistence type="predicted"/>
<evidence type="ECO:0000313" key="4">
    <source>
        <dbReference type="Proteomes" id="UP000324974"/>
    </source>
</evidence>
<name>A0A5C1A2K2_9BACT</name>
<dbReference type="Proteomes" id="UP000324974">
    <property type="component" value="Chromosome"/>
</dbReference>
<dbReference type="InterPro" id="IPR051012">
    <property type="entry name" value="CellSynth/LPSAsmb/PSIAsmb"/>
</dbReference>
<dbReference type="KEGG" id="lrs:PX52LOC_00215"/>
<evidence type="ECO:0000256" key="1">
    <source>
        <dbReference type="ARBA" id="ARBA00022737"/>
    </source>
</evidence>
<protein>
    <recommendedName>
        <fullName evidence="5">Tetratricopeptide repeat protein</fullName>
    </recommendedName>
</protein>